<organism evidence="1 2">
    <name type="scientific">Blautia argi</name>
    <dbReference type="NCBI Taxonomy" id="1912897"/>
    <lineage>
        <taxon>Bacteria</taxon>
        <taxon>Bacillati</taxon>
        <taxon>Bacillota</taxon>
        <taxon>Clostridia</taxon>
        <taxon>Lachnospirales</taxon>
        <taxon>Lachnospiraceae</taxon>
        <taxon>Blautia</taxon>
    </lineage>
</organism>
<dbReference type="Gene3D" id="2.160.20.120">
    <property type="match status" value="1"/>
</dbReference>
<proteinExistence type="predicted"/>
<dbReference type="KEGG" id="blau:DQQ01_02305"/>
<evidence type="ECO:0000313" key="2">
    <source>
        <dbReference type="Proteomes" id="UP000250003"/>
    </source>
</evidence>
<dbReference type="AlphaFoldDB" id="A0A2Z4U7Z6"/>
<name>A0A2Z4U7Z6_9FIRM</name>
<dbReference type="EMBL" id="CP030280">
    <property type="protein sequence ID" value="AWY97175.1"/>
    <property type="molecule type" value="Genomic_DNA"/>
</dbReference>
<reference evidence="2" key="1">
    <citation type="submission" date="2018-06" db="EMBL/GenBank/DDBJ databases">
        <title>Description of Blautia argi sp. nov., a new anaerobic isolated from dog feces.</title>
        <authorList>
            <person name="Chang Y.-H."/>
            <person name="Paek J."/>
            <person name="Shin Y."/>
        </authorList>
    </citation>
    <scope>NUCLEOTIDE SEQUENCE [LARGE SCALE GENOMIC DNA]</scope>
    <source>
        <strain evidence="2">KCTC 15426</strain>
    </source>
</reference>
<keyword evidence="2" id="KW-1185">Reference proteome</keyword>
<dbReference type="RefSeq" id="WP_111918081.1">
    <property type="nucleotide sequence ID" value="NZ_CP030280.1"/>
</dbReference>
<gene>
    <name evidence="1" type="ORF">DQQ01_02305</name>
</gene>
<evidence type="ECO:0000313" key="1">
    <source>
        <dbReference type="EMBL" id="AWY97175.1"/>
    </source>
</evidence>
<dbReference type="Proteomes" id="UP000250003">
    <property type="component" value="Chromosome"/>
</dbReference>
<protein>
    <recommendedName>
        <fullName evidence="3">Adhesin domain-containing protein</fullName>
    </recommendedName>
</protein>
<evidence type="ECO:0008006" key="3">
    <source>
        <dbReference type="Google" id="ProtNLM"/>
    </source>
</evidence>
<sequence length="286" mass="31888">MKKFTKIMLLIILILGLGGGVLFGAGLAAGGTIDMVCDGNHLADTRLFRILSHRFRNQEHRHDRWGGRLKEWDDEWTHWGEPLSEIEDIEDQEMPGIIEYPQEEVEMLSLDVDTGMVQIRPAKGNEIRVLSAGEEDSIDYYAEDKELYIEAEGYHAPGKAPIIEIPSGKKFRKLEVISDTAVIQTSGKLLAENTYMETDAGSVEVELLETKNCTAECSAGTLRVKFTGKLTDYAVYAESDSGNLSFGGKEYPGYQEGVFGNSQSEKNIDLSNDMGNMEIEFESKEK</sequence>
<accession>A0A2Z4U7Z6</accession>